<evidence type="ECO:0000256" key="2">
    <source>
        <dbReference type="RuleBase" id="RU363072"/>
    </source>
</evidence>
<feature type="chain" id="PRO_5022266074" evidence="2">
    <location>
        <begin position="26"/>
        <end position="421"/>
    </location>
</feature>
<keyword evidence="4" id="KW-1185">Reference proteome</keyword>
<sequence>MDVRKHGHILIICALFFSWTQNCNAQASGSPPGSDNPFSLSATYIGDLFGNVAGGEEQGIRYFDNIDINLEVDLEKLGSPVLSGTTVYAYGLGNQGGSISELAGDVQGVSNIEAETSWRLYEVWAQKKFFLLNSSLLMGLYDINSEFNYLQSSQLFLNSSHGLDPTIALSGTLGPSTFPHTSMGARLKLNPWRGLVWQAALLDGVPSDPGNTRGTKIKFREDDGLFLITELSLHSVDQDKLHLRGQKRRLSNYLGREVDADNSIGIGGWMYTDKRDSWRPNGQKNYEYGIYALGEYKFADKDNQWPEAHFFSRVGMSNPSVSELSFFGGGGVALSGVLQSNKKDVVGFAVAYTQSSTNYREQVLISGQTPEMAETNYEWTYRFQLHPYIQLQADVQYVVNPGFDAELSNAWIFGLRNIISF</sequence>
<evidence type="ECO:0000256" key="1">
    <source>
        <dbReference type="ARBA" id="ARBA00008769"/>
    </source>
</evidence>
<reference evidence="3 4" key="1">
    <citation type="submission" date="2017-05" db="EMBL/GenBank/DDBJ databases">
        <authorList>
            <person name="Varghese N."/>
            <person name="Submissions S."/>
        </authorList>
    </citation>
    <scope>NUCLEOTIDE SEQUENCE [LARGE SCALE GENOMIC DNA]</scope>
    <source>
        <strain evidence="3 4">DSM 21985</strain>
    </source>
</reference>
<evidence type="ECO:0000313" key="3">
    <source>
        <dbReference type="EMBL" id="SMO47157.1"/>
    </source>
</evidence>
<dbReference type="Gene3D" id="2.40.160.180">
    <property type="entry name" value="Carbohydrate-selective porin OprB"/>
    <property type="match status" value="1"/>
</dbReference>
<accession>A0A521BJ20</accession>
<dbReference type="GO" id="GO:0008643">
    <property type="term" value="P:carbohydrate transport"/>
    <property type="evidence" value="ECO:0007669"/>
    <property type="project" value="InterPro"/>
</dbReference>
<dbReference type="OrthoDB" id="545475at2"/>
<dbReference type="PANTHER" id="PTHR37944">
    <property type="entry name" value="PORIN B"/>
    <property type="match status" value="1"/>
</dbReference>
<dbReference type="Proteomes" id="UP000317557">
    <property type="component" value="Unassembled WGS sequence"/>
</dbReference>
<proteinExistence type="inferred from homology"/>
<dbReference type="InterPro" id="IPR052932">
    <property type="entry name" value="OprB_Porin"/>
</dbReference>
<evidence type="ECO:0000313" key="4">
    <source>
        <dbReference type="Proteomes" id="UP000317557"/>
    </source>
</evidence>
<protein>
    <submittedName>
        <fullName evidence="3">Porin</fullName>
    </submittedName>
</protein>
<dbReference type="InterPro" id="IPR038673">
    <property type="entry name" value="OprB_sf"/>
</dbReference>
<dbReference type="Pfam" id="PF04966">
    <property type="entry name" value="OprB"/>
    <property type="match status" value="1"/>
</dbReference>
<dbReference type="EMBL" id="FXTP01000002">
    <property type="protein sequence ID" value="SMO47157.1"/>
    <property type="molecule type" value="Genomic_DNA"/>
</dbReference>
<keyword evidence="2" id="KW-0732">Signal</keyword>
<dbReference type="GO" id="GO:0016020">
    <property type="term" value="C:membrane"/>
    <property type="evidence" value="ECO:0007669"/>
    <property type="project" value="InterPro"/>
</dbReference>
<comment type="similarity">
    <text evidence="1 2">Belongs to the OprB family.</text>
</comment>
<organism evidence="3 4">
    <name type="scientific">Gracilimonas mengyeensis</name>
    <dbReference type="NCBI Taxonomy" id="1302730"/>
    <lineage>
        <taxon>Bacteria</taxon>
        <taxon>Pseudomonadati</taxon>
        <taxon>Balneolota</taxon>
        <taxon>Balneolia</taxon>
        <taxon>Balneolales</taxon>
        <taxon>Balneolaceae</taxon>
        <taxon>Gracilimonas</taxon>
    </lineage>
</organism>
<gene>
    <name evidence="3" type="ORF">SAMN06265219_102317</name>
</gene>
<dbReference type="GO" id="GO:0015288">
    <property type="term" value="F:porin activity"/>
    <property type="evidence" value="ECO:0007669"/>
    <property type="project" value="InterPro"/>
</dbReference>
<dbReference type="AlphaFoldDB" id="A0A521BJ20"/>
<dbReference type="InterPro" id="IPR007049">
    <property type="entry name" value="Carb-sel_porin_OprB"/>
</dbReference>
<dbReference type="RefSeq" id="WP_142453318.1">
    <property type="nucleotide sequence ID" value="NZ_FXTP01000002.1"/>
</dbReference>
<dbReference type="PANTHER" id="PTHR37944:SF1">
    <property type="entry name" value="PORIN B"/>
    <property type="match status" value="1"/>
</dbReference>
<name>A0A521BJ20_9BACT</name>
<feature type="signal peptide" evidence="2">
    <location>
        <begin position="1"/>
        <end position="25"/>
    </location>
</feature>